<evidence type="ECO:0000256" key="1">
    <source>
        <dbReference type="SAM" id="Phobius"/>
    </source>
</evidence>
<keyword evidence="1" id="KW-0812">Transmembrane</keyword>
<keyword evidence="1" id="KW-1133">Transmembrane helix</keyword>
<feature type="transmembrane region" description="Helical" evidence="1">
    <location>
        <begin position="41"/>
        <end position="60"/>
    </location>
</feature>
<name>A0ABP4A5B3_9ACTN</name>
<dbReference type="EMBL" id="BAAAHQ010000015">
    <property type="protein sequence ID" value="GAA0929962.1"/>
    <property type="molecule type" value="Genomic_DNA"/>
</dbReference>
<organism evidence="2 3">
    <name type="scientific">Nonomuraea longicatena</name>
    <dbReference type="NCBI Taxonomy" id="83682"/>
    <lineage>
        <taxon>Bacteria</taxon>
        <taxon>Bacillati</taxon>
        <taxon>Actinomycetota</taxon>
        <taxon>Actinomycetes</taxon>
        <taxon>Streptosporangiales</taxon>
        <taxon>Streptosporangiaceae</taxon>
        <taxon>Nonomuraea</taxon>
    </lineage>
</organism>
<reference evidence="3" key="1">
    <citation type="journal article" date="2019" name="Int. J. Syst. Evol. Microbiol.">
        <title>The Global Catalogue of Microorganisms (GCM) 10K type strain sequencing project: providing services to taxonomists for standard genome sequencing and annotation.</title>
        <authorList>
            <consortium name="The Broad Institute Genomics Platform"/>
            <consortium name="The Broad Institute Genome Sequencing Center for Infectious Disease"/>
            <person name="Wu L."/>
            <person name="Ma J."/>
        </authorList>
    </citation>
    <scope>NUCLEOTIDE SEQUENCE [LARGE SCALE GENOMIC DNA]</scope>
    <source>
        <strain evidence="3">JCM 11136</strain>
    </source>
</reference>
<comment type="caution">
    <text evidence="2">The sequence shown here is derived from an EMBL/GenBank/DDBJ whole genome shotgun (WGS) entry which is preliminary data.</text>
</comment>
<keyword evidence="3" id="KW-1185">Reference proteome</keyword>
<proteinExistence type="predicted"/>
<gene>
    <name evidence="2" type="ORF">GCM10009560_34150</name>
</gene>
<sequence length="81" mass="8841">MLYNKKQSYSRSVLHVRIGLAVLAFLLVLGAVGLIVEVRAITALAIPLAVIAAIDVTFAVRRRKVRRSEAAARNRSRPDTG</sequence>
<feature type="transmembrane region" description="Helical" evidence="1">
    <location>
        <begin position="12"/>
        <end position="35"/>
    </location>
</feature>
<evidence type="ECO:0000313" key="3">
    <source>
        <dbReference type="Proteomes" id="UP001501578"/>
    </source>
</evidence>
<keyword evidence="1" id="KW-0472">Membrane</keyword>
<evidence type="ECO:0000313" key="2">
    <source>
        <dbReference type="EMBL" id="GAA0929962.1"/>
    </source>
</evidence>
<accession>A0ABP4A5B3</accession>
<protein>
    <submittedName>
        <fullName evidence="2">Uncharacterized protein</fullName>
    </submittedName>
</protein>
<dbReference type="Proteomes" id="UP001501578">
    <property type="component" value="Unassembled WGS sequence"/>
</dbReference>